<dbReference type="GO" id="GO:0044718">
    <property type="term" value="P:siderophore transmembrane transport"/>
    <property type="evidence" value="ECO:0007669"/>
    <property type="project" value="TreeGrafter"/>
</dbReference>
<dbReference type="InterPro" id="IPR039426">
    <property type="entry name" value="TonB-dep_rcpt-like"/>
</dbReference>
<dbReference type="Gene3D" id="2.40.170.20">
    <property type="entry name" value="TonB-dependent receptor, beta-barrel domain"/>
    <property type="match status" value="1"/>
</dbReference>
<organism evidence="16 17">
    <name type="scientific">Helicobacter saguini</name>
    <dbReference type="NCBI Taxonomy" id="1548018"/>
    <lineage>
        <taxon>Bacteria</taxon>
        <taxon>Pseudomonadati</taxon>
        <taxon>Campylobacterota</taxon>
        <taxon>Epsilonproteobacteria</taxon>
        <taxon>Campylobacterales</taxon>
        <taxon>Helicobacteraceae</taxon>
        <taxon>Helicobacter</taxon>
    </lineage>
</organism>
<keyword evidence="16" id="KW-0675">Receptor</keyword>
<evidence type="ECO:0000256" key="12">
    <source>
        <dbReference type="SAM" id="MobiDB-lite"/>
    </source>
</evidence>
<gene>
    <name evidence="16" type="ORF">LS64_003695</name>
</gene>
<keyword evidence="9 10" id="KW-0998">Cell outer membrane</keyword>
<evidence type="ECO:0000256" key="9">
    <source>
        <dbReference type="ARBA" id="ARBA00023237"/>
    </source>
</evidence>
<dbReference type="EMBL" id="JRMP02000004">
    <property type="protein sequence ID" value="TLD95025.1"/>
    <property type="molecule type" value="Genomic_DNA"/>
</dbReference>
<name>A0A4U8T644_9HELI</name>
<comment type="similarity">
    <text evidence="10 11">Belongs to the TonB-dependent receptor family.</text>
</comment>
<dbReference type="AlphaFoldDB" id="A0A4U8T644"/>
<evidence type="ECO:0000313" key="17">
    <source>
        <dbReference type="Proteomes" id="UP000029714"/>
    </source>
</evidence>
<evidence type="ECO:0000256" key="11">
    <source>
        <dbReference type="RuleBase" id="RU003357"/>
    </source>
</evidence>
<evidence type="ECO:0000256" key="4">
    <source>
        <dbReference type="ARBA" id="ARBA00022692"/>
    </source>
</evidence>
<feature type="chain" id="PRO_5022704530" evidence="13">
    <location>
        <begin position="26"/>
        <end position="873"/>
    </location>
</feature>
<dbReference type="PROSITE" id="PS01156">
    <property type="entry name" value="TONB_DEPENDENT_REC_2"/>
    <property type="match status" value="1"/>
</dbReference>
<keyword evidence="2 10" id="KW-0813">Transport</keyword>
<dbReference type="Pfam" id="PF07715">
    <property type="entry name" value="Plug"/>
    <property type="match status" value="1"/>
</dbReference>
<keyword evidence="17" id="KW-1185">Reference proteome</keyword>
<dbReference type="GO" id="GO:0009279">
    <property type="term" value="C:cell outer membrane"/>
    <property type="evidence" value="ECO:0007669"/>
    <property type="project" value="UniProtKB-SubCell"/>
</dbReference>
<dbReference type="SUPFAM" id="SSF56935">
    <property type="entry name" value="Porins"/>
    <property type="match status" value="1"/>
</dbReference>
<dbReference type="RefSeq" id="WP_118988393.1">
    <property type="nucleotide sequence ID" value="NZ_JRMP02000004.1"/>
</dbReference>
<evidence type="ECO:0000259" key="15">
    <source>
        <dbReference type="Pfam" id="PF07715"/>
    </source>
</evidence>
<dbReference type="OrthoDB" id="5389752at2"/>
<reference evidence="16 17" key="1">
    <citation type="journal article" date="2014" name="Genome Announc.">
        <title>Draft genome sequences of eight enterohepatic helicobacter species isolated from both laboratory and wild rodents.</title>
        <authorList>
            <person name="Sheh A."/>
            <person name="Shen Z."/>
            <person name="Fox J.G."/>
        </authorList>
    </citation>
    <scope>NUCLEOTIDE SEQUENCE [LARGE SCALE GENOMIC DNA]</scope>
    <source>
        <strain evidence="16 17">MIT 97-6194</strain>
    </source>
</reference>
<sequence>MKFSSFGLFVSFSVASILNVTPVFANTLTNGGGGGKPIPKAARESSSLDSQNNINSKNLMLALNDKNIEFNLRDSKQIYTNIESKNKDSINLALNEKEDSKNCQGVDCFANTRNDATNIESNPQDSIILSLNNKQDSKILLLADNADNEDSNANNTNTESNNETTQSNDTINTSNIKTYNLEKVAVTAKGTEQLLKDAPASITVITGEELENRPHRDLAEALVDIPGIDLQGDKQGKTGGLNINIRGLEGKYTLILIDGKRQTSGADVNTADNSGWTQANTSFMPPLSAIERIEVIRGPMSTLYGSDAIGGVVNIITKKKIDKFGISASVESVLNENRQFGDSYIVNLFTTIPIIKDTLGVQLRGRYYYRAPSNLRFTYTDMNGVKQNMPDDYKQTSQNINNCSTTNHSGCFTTWEHERKTAHIYDIGGRILWNPNEQNNLYFDAQFGSQYYDNPNEAIGPYSITAPVYKVFNNNYLLSHRGDYGSWSIDNSIQFIQSFNDGRMTGAYTTPTINRDIQGKDVIVESRAFVDLPFNNSLTIGAQYWYIYMQDLLTTIKHDSYHTFALYLEDEWEILDNLRLTLGVREDYNSRFGFNTSPKGYLVYEAIPDWLILKGGVSMGYKAPYLNQMVSGVFGSNSGGSGGYFGNPDLKPETSLNAEFSVITDNDYFEAGATYFYSLFWDKIALTRLARNTNNAANIAICRGYTGEGFRLGCYLPENVDKSYYQGVETYISMKPLYGFSLDFAYTYMDSQYLTGTNKGRMIEGTANHRFNAKLGYTYKSLYVYVRGEYQGERAKLSDDPWRFYKPYGLMHVGATYKITDNLKLNFAIYNVLNKDFMDLAEFTNSNGRFNVHNRYIQMQEGRRYWLSLNMDF</sequence>
<dbReference type="InterPro" id="IPR010917">
    <property type="entry name" value="TonB_rcpt_CS"/>
</dbReference>
<feature type="compositionally biased region" description="Low complexity" evidence="12">
    <location>
        <begin position="151"/>
        <end position="170"/>
    </location>
</feature>
<dbReference type="PANTHER" id="PTHR30069">
    <property type="entry name" value="TONB-DEPENDENT OUTER MEMBRANE RECEPTOR"/>
    <property type="match status" value="1"/>
</dbReference>
<keyword evidence="5 13" id="KW-0732">Signal</keyword>
<evidence type="ECO:0000256" key="7">
    <source>
        <dbReference type="ARBA" id="ARBA00023077"/>
    </source>
</evidence>
<evidence type="ECO:0000256" key="5">
    <source>
        <dbReference type="ARBA" id="ARBA00022729"/>
    </source>
</evidence>
<proteinExistence type="inferred from homology"/>
<comment type="subcellular location">
    <subcellularLocation>
        <location evidence="1 10">Cell outer membrane</location>
        <topology evidence="1 10">Multi-pass membrane protein</topology>
    </subcellularLocation>
</comment>
<evidence type="ECO:0000256" key="3">
    <source>
        <dbReference type="ARBA" id="ARBA00022452"/>
    </source>
</evidence>
<dbReference type="CDD" id="cd01347">
    <property type="entry name" value="ligand_gated_channel"/>
    <property type="match status" value="1"/>
</dbReference>
<evidence type="ECO:0000256" key="8">
    <source>
        <dbReference type="ARBA" id="ARBA00023136"/>
    </source>
</evidence>
<protein>
    <submittedName>
        <fullName evidence="16">TonB-dependent receptor</fullName>
    </submittedName>
</protein>
<dbReference type="InterPro" id="IPR037066">
    <property type="entry name" value="Plug_dom_sf"/>
</dbReference>
<feature type="signal peptide" evidence="13">
    <location>
        <begin position="1"/>
        <end position="25"/>
    </location>
</feature>
<dbReference type="InterPro" id="IPR000531">
    <property type="entry name" value="Beta-barrel_TonB"/>
</dbReference>
<feature type="domain" description="TonB-dependent receptor-like beta-barrel" evidence="14">
    <location>
        <begin position="436"/>
        <end position="832"/>
    </location>
</feature>
<dbReference type="PANTHER" id="PTHR30069:SF53">
    <property type="entry name" value="COLICIN I RECEPTOR-RELATED"/>
    <property type="match status" value="1"/>
</dbReference>
<keyword evidence="6" id="KW-0406">Ion transport</keyword>
<dbReference type="GO" id="GO:0015344">
    <property type="term" value="F:siderophore uptake transmembrane transporter activity"/>
    <property type="evidence" value="ECO:0007669"/>
    <property type="project" value="TreeGrafter"/>
</dbReference>
<dbReference type="Gene3D" id="2.170.130.10">
    <property type="entry name" value="TonB-dependent receptor, plug domain"/>
    <property type="match status" value="1"/>
</dbReference>
<keyword evidence="8 10" id="KW-0472">Membrane</keyword>
<keyword evidence="3 10" id="KW-1134">Transmembrane beta strand</keyword>
<evidence type="ECO:0000256" key="2">
    <source>
        <dbReference type="ARBA" id="ARBA00022448"/>
    </source>
</evidence>
<evidence type="ECO:0000256" key="1">
    <source>
        <dbReference type="ARBA" id="ARBA00004571"/>
    </source>
</evidence>
<dbReference type="Pfam" id="PF00593">
    <property type="entry name" value="TonB_dep_Rec_b-barrel"/>
    <property type="match status" value="1"/>
</dbReference>
<dbReference type="PROSITE" id="PS52016">
    <property type="entry name" value="TONB_DEPENDENT_REC_3"/>
    <property type="match status" value="1"/>
</dbReference>
<feature type="region of interest" description="Disordered" evidence="12">
    <location>
        <begin position="29"/>
        <end position="51"/>
    </location>
</feature>
<dbReference type="InterPro" id="IPR012910">
    <property type="entry name" value="Plug_dom"/>
</dbReference>
<evidence type="ECO:0000313" key="16">
    <source>
        <dbReference type="EMBL" id="TLD95025.1"/>
    </source>
</evidence>
<feature type="domain" description="TonB-dependent receptor plug" evidence="15">
    <location>
        <begin position="196"/>
        <end position="312"/>
    </location>
</feature>
<keyword evidence="7 11" id="KW-0798">TonB box</keyword>
<keyword evidence="4 10" id="KW-0812">Transmembrane</keyword>
<evidence type="ECO:0000256" key="6">
    <source>
        <dbReference type="ARBA" id="ARBA00023065"/>
    </source>
</evidence>
<feature type="region of interest" description="Disordered" evidence="12">
    <location>
        <begin position="145"/>
        <end position="171"/>
    </location>
</feature>
<dbReference type="InterPro" id="IPR036942">
    <property type="entry name" value="Beta-barrel_TonB_sf"/>
</dbReference>
<evidence type="ECO:0000256" key="13">
    <source>
        <dbReference type="SAM" id="SignalP"/>
    </source>
</evidence>
<comment type="caution">
    <text evidence="16">The sequence shown here is derived from an EMBL/GenBank/DDBJ whole genome shotgun (WGS) entry which is preliminary data.</text>
</comment>
<reference evidence="16 17" key="2">
    <citation type="journal article" date="2016" name="Infect. Immun.">
        <title>Helicobacter saguini, a Novel Helicobacter Isolated from Cotton-Top Tamarins with Ulcerative Colitis, Has Proinflammatory Properties and Induces Typhlocolitis and Dysplasia in Gnotobiotic IL-10-/- Mice.</title>
        <authorList>
            <person name="Shen Z."/>
            <person name="Mannion A."/>
            <person name="Whary M.T."/>
            <person name="Muthupalani S."/>
            <person name="Sheh A."/>
            <person name="Feng Y."/>
            <person name="Gong G."/>
            <person name="Vandamme P."/>
            <person name="Holcombe H.R."/>
            <person name="Paster B.J."/>
            <person name="Fox J.G."/>
        </authorList>
    </citation>
    <scope>NUCLEOTIDE SEQUENCE [LARGE SCALE GENOMIC DNA]</scope>
    <source>
        <strain evidence="16 17">MIT 97-6194</strain>
    </source>
</reference>
<dbReference type="STRING" id="1548018.LS64_10520"/>
<accession>A0A4U8T644</accession>
<dbReference type="Proteomes" id="UP000029714">
    <property type="component" value="Unassembled WGS sequence"/>
</dbReference>
<evidence type="ECO:0000256" key="10">
    <source>
        <dbReference type="PROSITE-ProRule" id="PRU01360"/>
    </source>
</evidence>
<evidence type="ECO:0000259" key="14">
    <source>
        <dbReference type="Pfam" id="PF00593"/>
    </source>
</evidence>